<keyword evidence="3" id="KW-0378">Hydrolase</keyword>
<dbReference type="Pfam" id="PF01321">
    <property type="entry name" value="Creatinase_N"/>
    <property type="match status" value="1"/>
</dbReference>
<evidence type="ECO:0000313" key="4">
    <source>
        <dbReference type="Proteomes" id="UP000593765"/>
    </source>
</evidence>
<dbReference type="InterPro" id="IPR050659">
    <property type="entry name" value="Peptidase_M24B"/>
</dbReference>
<dbReference type="InterPro" id="IPR036005">
    <property type="entry name" value="Creatinase/aminopeptidase-like"/>
</dbReference>
<feature type="domain" description="Peptidase M24" evidence="1">
    <location>
        <begin position="148"/>
        <end position="351"/>
    </location>
</feature>
<dbReference type="SUPFAM" id="SSF53092">
    <property type="entry name" value="Creatinase/prolidase N-terminal domain"/>
    <property type="match status" value="1"/>
</dbReference>
<accession>A0A7M2WXV0</accession>
<keyword evidence="3" id="KW-0031">Aminopeptidase</keyword>
<name>A0A7M2WXV0_9BACT</name>
<dbReference type="Proteomes" id="UP000593765">
    <property type="component" value="Chromosome"/>
</dbReference>
<dbReference type="InterPro" id="IPR000587">
    <property type="entry name" value="Creatinase_N"/>
</dbReference>
<dbReference type="KEGG" id="hbs:IPV69_03015"/>
<keyword evidence="4" id="KW-1185">Reference proteome</keyword>
<sequence length="365" mass="40478">MLDPLYCRRRQRRLLDILVERKLEVAVITSRPHVYWLTGHSPFWLHETAVLLRADGHLTLISANSKADCAAADEVRSYPANRFATQRMDQPAVVADIVRDSTNGSKRIGYDAGVPGSQLVGLYGKHSTAIDDSIHLLRRRKEPDELALMRKAIDCTRAMHERARHIIEPGVSEITVYTELHTAAVSEAGEPLSPAYLGNDFVCGSGGGAPRANRPAKAGEIYILDIGPAYRGYFADNARAYAVDRKPTDVQLKTWEAITGVFPIIERMAKPGVRCHDLFDAGREHLRQKTGKVLDHHLGHGVGLFPHEYPHINPEWDDVLETGDVFTIEPGLYGPEINGGIRLENQYLVTETGVENLTPFPLALA</sequence>
<proteinExistence type="predicted"/>
<dbReference type="InterPro" id="IPR000994">
    <property type="entry name" value="Pept_M24"/>
</dbReference>
<dbReference type="Gene3D" id="3.40.350.10">
    <property type="entry name" value="Creatinase/prolidase N-terminal domain"/>
    <property type="match status" value="1"/>
</dbReference>
<dbReference type="InterPro" id="IPR029149">
    <property type="entry name" value="Creatin/AminoP/Spt16_N"/>
</dbReference>
<keyword evidence="3" id="KW-0645">Protease</keyword>
<evidence type="ECO:0000259" key="2">
    <source>
        <dbReference type="Pfam" id="PF01321"/>
    </source>
</evidence>
<dbReference type="GO" id="GO:0004177">
    <property type="term" value="F:aminopeptidase activity"/>
    <property type="evidence" value="ECO:0007669"/>
    <property type="project" value="UniProtKB-KW"/>
</dbReference>
<protein>
    <submittedName>
        <fullName evidence="3">Aminopeptidase P family protein</fullName>
    </submittedName>
</protein>
<evidence type="ECO:0000259" key="1">
    <source>
        <dbReference type="Pfam" id="PF00557"/>
    </source>
</evidence>
<reference evidence="3 4" key="1">
    <citation type="submission" date="2020-10" db="EMBL/GenBank/DDBJ databases">
        <title>Wide distribution of Phycisphaera-like planctomycetes from WD2101 soil group in peatlands and genome analysis of the first cultivated representative.</title>
        <authorList>
            <person name="Dedysh S.N."/>
            <person name="Beletsky A.V."/>
            <person name="Ivanova A."/>
            <person name="Kulichevskaya I.S."/>
            <person name="Suzina N.E."/>
            <person name="Philippov D.A."/>
            <person name="Rakitin A.L."/>
            <person name="Mardanov A.V."/>
            <person name="Ravin N.V."/>
        </authorList>
    </citation>
    <scope>NUCLEOTIDE SEQUENCE [LARGE SCALE GENOMIC DNA]</scope>
    <source>
        <strain evidence="3 4">M1803</strain>
    </source>
</reference>
<dbReference type="RefSeq" id="WP_206293438.1">
    <property type="nucleotide sequence ID" value="NZ_CP063458.1"/>
</dbReference>
<dbReference type="PANTHER" id="PTHR46112:SF2">
    <property type="entry name" value="XAA-PRO AMINOPEPTIDASE P-RELATED"/>
    <property type="match status" value="1"/>
</dbReference>
<dbReference type="EMBL" id="CP063458">
    <property type="protein sequence ID" value="QOV90357.1"/>
    <property type="molecule type" value="Genomic_DNA"/>
</dbReference>
<dbReference type="SUPFAM" id="SSF55920">
    <property type="entry name" value="Creatinase/aminopeptidase"/>
    <property type="match status" value="1"/>
</dbReference>
<organism evidence="3 4">
    <name type="scientific">Humisphaera borealis</name>
    <dbReference type="NCBI Taxonomy" id="2807512"/>
    <lineage>
        <taxon>Bacteria</taxon>
        <taxon>Pseudomonadati</taxon>
        <taxon>Planctomycetota</taxon>
        <taxon>Phycisphaerae</taxon>
        <taxon>Tepidisphaerales</taxon>
        <taxon>Tepidisphaeraceae</taxon>
        <taxon>Humisphaera</taxon>
    </lineage>
</organism>
<dbReference type="Pfam" id="PF00557">
    <property type="entry name" value="Peptidase_M24"/>
    <property type="match status" value="1"/>
</dbReference>
<dbReference type="PANTHER" id="PTHR46112">
    <property type="entry name" value="AMINOPEPTIDASE"/>
    <property type="match status" value="1"/>
</dbReference>
<evidence type="ECO:0000313" key="3">
    <source>
        <dbReference type="EMBL" id="QOV90357.1"/>
    </source>
</evidence>
<dbReference type="AlphaFoldDB" id="A0A7M2WXV0"/>
<gene>
    <name evidence="3" type="ORF">IPV69_03015</name>
</gene>
<feature type="domain" description="Creatinase N-terminal" evidence="2">
    <location>
        <begin position="10"/>
        <end position="114"/>
    </location>
</feature>
<dbReference type="Gene3D" id="3.90.230.10">
    <property type="entry name" value="Creatinase/methionine aminopeptidase superfamily"/>
    <property type="match status" value="1"/>
</dbReference>
<dbReference type="CDD" id="cd01066">
    <property type="entry name" value="APP_MetAP"/>
    <property type="match status" value="1"/>
</dbReference>